<reference evidence="2" key="1">
    <citation type="journal article" date="2019" name="Int. J. Syst. Evol. Microbiol.">
        <title>The Global Catalogue of Microorganisms (GCM) 10K type strain sequencing project: providing services to taxonomists for standard genome sequencing and annotation.</title>
        <authorList>
            <consortium name="The Broad Institute Genomics Platform"/>
            <consortium name="The Broad Institute Genome Sequencing Center for Infectious Disease"/>
            <person name="Wu L."/>
            <person name="Ma J."/>
        </authorList>
    </citation>
    <scope>NUCLEOTIDE SEQUENCE [LARGE SCALE GENOMIC DNA]</scope>
    <source>
        <strain evidence="2">JCM 17695</strain>
    </source>
</reference>
<sequence length="43" mass="4935">MPSLRSASRSVYFVPDRLLVLDHRTYADVPYEEGRWPGGARRG</sequence>
<organism evidence="1 2">
    <name type="scientific">Actinokineospora soli</name>
    <dbReference type="NCBI Taxonomy" id="1048753"/>
    <lineage>
        <taxon>Bacteria</taxon>
        <taxon>Bacillati</taxon>
        <taxon>Actinomycetota</taxon>
        <taxon>Actinomycetes</taxon>
        <taxon>Pseudonocardiales</taxon>
        <taxon>Pseudonocardiaceae</taxon>
        <taxon>Actinokineospora</taxon>
    </lineage>
</organism>
<proteinExistence type="predicted"/>
<evidence type="ECO:0000313" key="2">
    <source>
        <dbReference type="Proteomes" id="UP001596512"/>
    </source>
</evidence>
<dbReference type="Proteomes" id="UP001596512">
    <property type="component" value="Unassembled WGS sequence"/>
</dbReference>
<comment type="caution">
    <text evidence="1">The sequence shown here is derived from an EMBL/GenBank/DDBJ whole genome shotgun (WGS) entry which is preliminary data.</text>
</comment>
<protein>
    <submittedName>
        <fullName evidence="1">Uncharacterized protein</fullName>
    </submittedName>
</protein>
<dbReference type="EMBL" id="JBHTEY010000004">
    <property type="protein sequence ID" value="MFC7618556.1"/>
    <property type="molecule type" value="Genomic_DNA"/>
</dbReference>
<gene>
    <name evidence="1" type="ORF">ACFQV2_39685</name>
</gene>
<name>A0ABW2TYJ0_9PSEU</name>
<accession>A0ABW2TYJ0</accession>
<keyword evidence="2" id="KW-1185">Reference proteome</keyword>
<evidence type="ECO:0000313" key="1">
    <source>
        <dbReference type="EMBL" id="MFC7618556.1"/>
    </source>
</evidence>